<sequence length="67" mass="7441">MEENSIKELAKLVDVMFRCGDPADAVVVILPFAQINGTKFKELHSGLVVRIDINVMLIEAITNRDAQ</sequence>
<name>A0A0C2WQD2_AMAMK</name>
<evidence type="ECO:0000313" key="1">
    <source>
        <dbReference type="EMBL" id="KIL58453.1"/>
    </source>
</evidence>
<evidence type="ECO:0000313" key="2">
    <source>
        <dbReference type="Proteomes" id="UP000054549"/>
    </source>
</evidence>
<organism evidence="1 2">
    <name type="scientific">Amanita muscaria (strain Koide BX008)</name>
    <dbReference type="NCBI Taxonomy" id="946122"/>
    <lineage>
        <taxon>Eukaryota</taxon>
        <taxon>Fungi</taxon>
        <taxon>Dikarya</taxon>
        <taxon>Basidiomycota</taxon>
        <taxon>Agaricomycotina</taxon>
        <taxon>Agaricomycetes</taxon>
        <taxon>Agaricomycetidae</taxon>
        <taxon>Agaricales</taxon>
        <taxon>Pluteineae</taxon>
        <taxon>Amanitaceae</taxon>
        <taxon>Amanita</taxon>
    </lineage>
</organism>
<gene>
    <name evidence="1" type="ORF">M378DRAFT_170617</name>
</gene>
<dbReference type="EMBL" id="KN818338">
    <property type="protein sequence ID" value="KIL58453.1"/>
    <property type="molecule type" value="Genomic_DNA"/>
</dbReference>
<dbReference type="InParanoid" id="A0A0C2WQD2"/>
<dbReference type="AlphaFoldDB" id="A0A0C2WQD2"/>
<keyword evidence="2" id="KW-1185">Reference proteome</keyword>
<accession>A0A0C2WQD2</accession>
<protein>
    <submittedName>
        <fullName evidence="1">Uncharacterized protein</fullName>
    </submittedName>
</protein>
<reference evidence="1 2" key="1">
    <citation type="submission" date="2014-04" db="EMBL/GenBank/DDBJ databases">
        <title>Evolutionary Origins and Diversification of the Mycorrhizal Mutualists.</title>
        <authorList>
            <consortium name="DOE Joint Genome Institute"/>
            <consortium name="Mycorrhizal Genomics Consortium"/>
            <person name="Kohler A."/>
            <person name="Kuo A."/>
            <person name="Nagy L.G."/>
            <person name="Floudas D."/>
            <person name="Copeland A."/>
            <person name="Barry K.W."/>
            <person name="Cichocki N."/>
            <person name="Veneault-Fourrey C."/>
            <person name="LaButti K."/>
            <person name="Lindquist E.A."/>
            <person name="Lipzen A."/>
            <person name="Lundell T."/>
            <person name="Morin E."/>
            <person name="Murat C."/>
            <person name="Riley R."/>
            <person name="Ohm R."/>
            <person name="Sun H."/>
            <person name="Tunlid A."/>
            <person name="Henrissat B."/>
            <person name="Grigoriev I.V."/>
            <person name="Hibbett D.S."/>
            <person name="Martin F."/>
        </authorList>
    </citation>
    <scope>NUCLEOTIDE SEQUENCE [LARGE SCALE GENOMIC DNA]</scope>
    <source>
        <strain evidence="1 2">Koide BX008</strain>
    </source>
</reference>
<dbReference type="Proteomes" id="UP000054549">
    <property type="component" value="Unassembled WGS sequence"/>
</dbReference>
<proteinExistence type="predicted"/>
<dbReference type="HOGENOM" id="CLU_2811815_0_0_1"/>